<dbReference type="NCBIfam" id="NF033103">
    <property type="entry name" value="bla_class_A"/>
    <property type="match status" value="1"/>
</dbReference>
<evidence type="ECO:0000256" key="7">
    <source>
        <dbReference type="SAM" id="MobiDB-lite"/>
    </source>
</evidence>
<reference evidence="10 11" key="1">
    <citation type="submission" date="2022-07" db="EMBL/GenBank/DDBJ databases">
        <title>Novel species in genus cellulomonas.</title>
        <authorList>
            <person name="Ye L."/>
        </authorList>
    </citation>
    <scope>NUCLEOTIDE SEQUENCE [LARGE SCALE GENOMIC DNA]</scope>
    <source>
        <strain evidence="11">zg-Y908</strain>
    </source>
</reference>
<keyword evidence="8" id="KW-0732">Signal</keyword>
<dbReference type="Proteomes" id="UP001317322">
    <property type="component" value="Chromosome"/>
</dbReference>
<evidence type="ECO:0000313" key="10">
    <source>
        <dbReference type="EMBL" id="UUI65340.1"/>
    </source>
</evidence>
<sequence length="325" mass="33489">MSDSTSRPPTRRTVLGLGLVALAAACAPAGPDAGMTPSPTRAPTASPTPSPTPPPLDLTAALADVEARHGVRLGLHALDTAQGGTVSHRPDERFAFCSTFKPLAAAAVLATRGVGGLEEVVPVTADDLVWYSPLAEARVGAGMTWRELGDAAVRYSDNAAGNLLLRGAGGPQGLTAWLRGAGDDVTRSDRWEPDLSRYTPGDERDTSTPRALAGTYGALVLGDVLAAPERDVLTDWLVRNTTGDALVRAAARPGWTVGDKTGSGAYGTRNDVAVVWPGAPGTPDGTPVVLAICTDRPDPDADRADAPLAEAARIVLDALVGARTR</sequence>
<keyword evidence="4 6" id="KW-0378">Hydrolase</keyword>
<evidence type="ECO:0000256" key="3">
    <source>
        <dbReference type="ARBA" id="ARBA00018879"/>
    </source>
</evidence>
<dbReference type="EMBL" id="CP101989">
    <property type="protein sequence ID" value="UUI65340.1"/>
    <property type="molecule type" value="Genomic_DNA"/>
</dbReference>
<evidence type="ECO:0000256" key="5">
    <source>
        <dbReference type="ARBA" id="ARBA00023251"/>
    </source>
</evidence>
<dbReference type="GO" id="GO:0008800">
    <property type="term" value="F:beta-lactamase activity"/>
    <property type="evidence" value="ECO:0007669"/>
    <property type="project" value="UniProtKB-EC"/>
</dbReference>
<dbReference type="InterPro" id="IPR000871">
    <property type="entry name" value="Beta-lactam_class-A"/>
</dbReference>
<evidence type="ECO:0000256" key="4">
    <source>
        <dbReference type="ARBA" id="ARBA00022801"/>
    </source>
</evidence>
<evidence type="ECO:0000313" key="11">
    <source>
        <dbReference type="Proteomes" id="UP001317322"/>
    </source>
</evidence>
<keyword evidence="11" id="KW-1185">Reference proteome</keyword>
<name>A0ABY5K5U2_9CELL</name>
<dbReference type="SUPFAM" id="SSF56601">
    <property type="entry name" value="beta-lactamase/transpeptidase-like"/>
    <property type="match status" value="1"/>
</dbReference>
<accession>A0ABY5K5U2</accession>
<dbReference type="InterPro" id="IPR045155">
    <property type="entry name" value="Beta-lactam_cat"/>
</dbReference>
<dbReference type="InterPro" id="IPR006311">
    <property type="entry name" value="TAT_signal"/>
</dbReference>
<evidence type="ECO:0000256" key="6">
    <source>
        <dbReference type="RuleBase" id="RU361140"/>
    </source>
</evidence>
<keyword evidence="5 6" id="KW-0046">Antibiotic resistance</keyword>
<feature type="chain" id="PRO_5045425641" description="Beta-lactamase" evidence="8">
    <location>
        <begin position="30"/>
        <end position="325"/>
    </location>
</feature>
<comment type="catalytic activity">
    <reaction evidence="6">
        <text>a beta-lactam + H2O = a substituted beta-amino acid</text>
        <dbReference type="Rhea" id="RHEA:20401"/>
        <dbReference type="ChEBI" id="CHEBI:15377"/>
        <dbReference type="ChEBI" id="CHEBI:35627"/>
        <dbReference type="ChEBI" id="CHEBI:140347"/>
        <dbReference type="EC" id="3.5.2.6"/>
    </reaction>
</comment>
<dbReference type="PRINTS" id="PR00118">
    <property type="entry name" value="BLACTAMASEA"/>
</dbReference>
<dbReference type="PANTHER" id="PTHR35333:SF3">
    <property type="entry name" value="BETA-LACTAMASE-TYPE TRANSPEPTIDASE FOLD CONTAINING PROTEIN"/>
    <property type="match status" value="1"/>
</dbReference>
<comment type="similarity">
    <text evidence="1 6">Belongs to the class-A beta-lactamase family.</text>
</comment>
<evidence type="ECO:0000256" key="1">
    <source>
        <dbReference type="ARBA" id="ARBA00009009"/>
    </source>
</evidence>
<feature type="compositionally biased region" description="Basic and acidic residues" evidence="7">
    <location>
        <begin position="184"/>
        <end position="207"/>
    </location>
</feature>
<evidence type="ECO:0000256" key="2">
    <source>
        <dbReference type="ARBA" id="ARBA00012865"/>
    </source>
</evidence>
<dbReference type="PROSITE" id="PS51257">
    <property type="entry name" value="PROKAR_LIPOPROTEIN"/>
    <property type="match status" value="1"/>
</dbReference>
<dbReference type="PROSITE" id="PS00146">
    <property type="entry name" value="BETA_LACTAMASE_A"/>
    <property type="match status" value="1"/>
</dbReference>
<feature type="signal peptide" evidence="8">
    <location>
        <begin position="1"/>
        <end position="29"/>
    </location>
</feature>
<dbReference type="InterPro" id="IPR012338">
    <property type="entry name" value="Beta-lactam/transpept-like"/>
</dbReference>
<dbReference type="EC" id="3.5.2.6" evidence="2 6"/>
<feature type="domain" description="Beta-lactamase class A catalytic" evidence="9">
    <location>
        <begin position="75"/>
        <end position="294"/>
    </location>
</feature>
<dbReference type="RefSeq" id="WP_227563841.1">
    <property type="nucleotide sequence ID" value="NZ_CP101989.1"/>
</dbReference>
<feature type="region of interest" description="Disordered" evidence="7">
    <location>
        <begin position="31"/>
        <end position="56"/>
    </location>
</feature>
<dbReference type="InterPro" id="IPR023650">
    <property type="entry name" value="Beta-lactam_class-A_AS"/>
</dbReference>
<organism evidence="10 11">
    <name type="scientific">Cellulomonas wangsupingiae</name>
    <dbReference type="NCBI Taxonomy" id="2968085"/>
    <lineage>
        <taxon>Bacteria</taxon>
        <taxon>Bacillati</taxon>
        <taxon>Actinomycetota</taxon>
        <taxon>Actinomycetes</taxon>
        <taxon>Micrococcales</taxon>
        <taxon>Cellulomonadaceae</taxon>
        <taxon>Cellulomonas</taxon>
    </lineage>
</organism>
<feature type="region of interest" description="Disordered" evidence="7">
    <location>
        <begin position="184"/>
        <end position="208"/>
    </location>
</feature>
<dbReference type="PANTHER" id="PTHR35333">
    <property type="entry name" value="BETA-LACTAMASE"/>
    <property type="match status" value="1"/>
</dbReference>
<evidence type="ECO:0000256" key="8">
    <source>
        <dbReference type="SAM" id="SignalP"/>
    </source>
</evidence>
<protein>
    <recommendedName>
        <fullName evidence="3 6">Beta-lactamase</fullName>
        <ecNumber evidence="2 6">3.5.2.6</ecNumber>
    </recommendedName>
</protein>
<feature type="compositionally biased region" description="Low complexity" evidence="7">
    <location>
        <begin position="31"/>
        <end position="45"/>
    </location>
</feature>
<evidence type="ECO:0000259" key="9">
    <source>
        <dbReference type="Pfam" id="PF13354"/>
    </source>
</evidence>
<dbReference type="Pfam" id="PF13354">
    <property type="entry name" value="Beta-lactamase2"/>
    <property type="match status" value="1"/>
</dbReference>
<dbReference type="PROSITE" id="PS51318">
    <property type="entry name" value="TAT"/>
    <property type="match status" value="1"/>
</dbReference>
<feature type="compositionally biased region" description="Pro residues" evidence="7">
    <location>
        <begin position="46"/>
        <end position="56"/>
    </location>
</feature>
<gene>
    <name evidence="10" type="primary">bla</name>
    <name evidence="10" type="ORF">NP075_00950</name>
</gene>
<proteinExistence type="inferred from homology"/>
<dbReference type="Gene3D" id="3.40.710.10">
    <property type="entry name" value="DD-peptidase/beta-lactamase superfamily"/>
    <property type="match status" value="1"/>
</dbReference>